<keyword evidence="4" id="KW-0243">Dynein</keyword>
<dbReference type="GO" id="GO:0007017">
    <property type="term" value="P:microtubule-based process"/>
    <property type="evidence" value="ECO:0007669"/>
    <property type="project" value="InterPro"/>
</dbReference>
<dbReference type="PANTHER" id="PTHR15346">
    <property type="entry name" value="DYNACTIN SUBUNIT"/>
    <property type="match status" value="1"/>
</dbReference>
<organism evidence="5 6">
    <name type="scientific">Euroglyphus maynei</name>
    <name type="common">Mayne's house dust mite</name>
    <dbReference type="NCBI Taxonomy" id="6958"/>
    <lineage>
        <taxon>Eukaryota</taxon>
        <taxon>Metazoa</taxon>
        <taxon>Ecdysozoa</taxon>
        <taxon>Arthropoda</taxon>
        <taxon>Chelicerata</taxon>
        <taxon>Arachnida</taxon>
        <taxon>Acari</taxon>
        <taxon>Acariformes</taxon>
        <taxon>Sarcoptiformes</taxon>
        <taxon>Astigmata</taxon>
        <taxon>Psoroptidia</taxon>
        <taxon>Analgoidea</taxon>
        <taxon>Pyroglyphidae</taxon>
        <taxon>Pyroglyphinae</taxon>
        <taxon>Euroglyphus</taxon>
    </lineage>
</organism>
<feature type="non-terminal residue" evidence="5">
    <location>
        <position position="1"/>
    </location>
</feature>
<keyword evidence="6" id="KW-1185">Reference proteome</keyword>
<dbReference type="GO" id="GO:0005737">
    <property type="term" value="C:cytoplasm"/>
    <property type="evidence" value="ECO:0007669"/>
    <property type="project" value="UniProtKB-SubCell"/>
</dbReference>
<gene>
    <name evidence="5" type="ORF">BLA29_005330</name>
</gene>
<evidence type="ECO:0000256" key="3">
    <source>
        <dbReference type="ARBA" id="ARBA00022490"/>
    </source>
</evidence>
<evidence type="ECO:0000256" key="4">
    <source>
        <dbReference type="ARBA" id="ARBA00023017"/>
    </source>
</evidence>
<evidence type="ECO:0000313" key="6">
    <source>
        <dbReference type="Proteomes" id="UP000194236"/>
    </source>
</evidence>
<dbReference type="Pfam" id="PF04912">
    <property type="entry name" value="Dynamitin"/>
    <property type="match status" value="1"/>
</dbReference>
<protein>
    <submittedName>
        <fullName evidence="5">Dynactin subunit 2-like protein</fullName>
    </submittedName>
</protein>
<keyword evidence="3" id="KW-0963">Cytoplasm</keyword>
<dbReference type="Proteomes" id="UP000194236">
    <property type="component" value="Unassembled WGS sequence"/>
</dbReference>
<dbReference type="GO" id="GO:0005869">
    <property type="term" value="C:dynactin complex"/>
    <property type="evidence" value="ECO:0007669"/>
    <property type="project" value="InterPro"/>
</dbReference>
<accession>A0A1Y3BT55</accession>
<reference evidence="5 6" key="1">
    <citation type="submission" date="2017-03" db="EMBL/GenBank/DDBJ databases">
        <title>Genome Survey of Euroglyphus maynei.</title>
        <authorList>
            <person name="Arlian L.G."/>
            <person name="Morgan M.S."/>
            <person name="Rider S.D."/>
        </authorList>
    </citation>
    <scope>NUCLEOTIDE SEQUENCE [LARGE SCALE GENOMIC DNA]</scope>
    <source>
        <strain evidence="5">Arlian Lab</strain>
        <tissue evidence="5">Whole body</tissue>
    </source>
</reference>
<dbReference type="EMBL" id="MUJZ01005817">
    <property type="protein sequence ID" value="OTF82983.1"/>
    <property type="molecule type" value="Genomic_DNA"/>
</dbReference>
<dbReference type="OrthoDB" id="4977at2759"/>
<evidence type="ECO:0000256" key="1">
    <source>
        <dbReference type="ARBA" id="ARBA00004496"/>
    </source>
</evidence>
<dbReference type="AlphaFoldDB" id="A0A1Y3BT55"/>
<dbReference type="InterPro" id="IPR028133">
    <property type="entry name" value="Dynamitin"/>
</dbReference>
<name>A0A1Y3BT55_EURMA</name>
<dbReference type="GO" id="GO:0030286">
    <property type="term" value="C:dynein complex"/>
    <property type="evidence" value="ECO:0007669"/>
    <property type="project" value="UniProtKB-KW"/>
</dbReference>
<comment type="similarity">
    <text evidence="2">Belongs to the dynactin subunit 2 family.</text>
</comment>
<evidence type="ECO:0000256" key="2">
    <source>
        <dbReference type="ARBA" id="ARBA00006176"/>
    </source>
</evidence>
<evidence type="ECO:0000313" key="5">
    <source>
        <dbReference type="EMBL" id="OTF82983.1"/>
    </source>
</evidence>
<sequence>EKYKQIKAEIEDLKHSLQSNEQSHPSGESLPKDIDNLFANLTNLHDVCFKKLDTSHLIKDVRHHISSDTDNPIIYELYQKPDKEEILELARINALEQRLKKIESTLGLNEMTKDSSHPLLNNYLNDQSIMDIVINLSNKIVQLDYSSLDRMDTRLQLIIDKLNQIQDKKSSLTELDKEDKLNEIYNHYVKIEQNRPLLPNILERLQVLNDLQDKASRFSNTMMAMETMQNEIKTTLDNNNENLNNLREMFDKVANIQHIVDDFQNRLDKIKKSKQ</sequence>
<proteinExistence type="inferred from homology"/>
<comment type="caution">
    <text evidence="5">The sequence shown here is derived from an EMBL/GenBank/DDBJ whole genome shotgun (WGS) entry which is preliminary data.</text>
</comment>
<comment type="subcellular location">
    <subcellularLocation>
        <location evidence="1">Cytoplasm</location>
    </subcellularLocation>
</comment>